<dbReference type="EMBL" id="VSRR010029034">
    <property type="protein sequence ID" value="MPC69208.1"/>
    <property type="molecule type" value="Genomic_DNA"/>
</dbReference>
<dbReference type="Gene3D" id="3.90.190.10">
    <property type="entry name" value="Protein tyrosine phosphatase superfamily"/>
    <property type="match status" value="1"/>
</dbReference>
<keyword evidence="3" id="KW-0904">Protein phosphatase</keyword>
<dbReference type="PANTHER" id="PTHR45961">
    <property type="entry name" value="IP21249P"/>
    <property type="match status" value="1"/>
</dbReference>
<dbReference type="InterPro" id="IPR000387">
    <property type="entry name" value="Tyr_Pase_dom"/>
</dbReference>
<dbReference type="PROSITE" id="PS50056">
    <property type="entry name" value="TYR_PHOSPHATASE_2"/>
    <property type="match status" value="1"/>
</dbReference>
<evidence type="ECO:0000256" key="1">
    <source>
        <dbReference type="ARBA" id="ARBA00008601"/>
    </source>
</evidence>
<comment type="similarity">
    <text evidence="1">Belongs to the protein-tyrosine phosphatase family. Non-receptor class dual specificity subfamily.</text>
</comment>
<dbReference type="InterPro" id="IPR029021">
    <property type="entry name" value="Prot-tyrosine_phosphatase-like"/>
</dbReference>
<keyword evidence="7" id="KW-1185">Reference proteome</keyword>
<comment type="caution">
    <text evidence="6">The sequence shown here is derived from an EMBL/GenBank/DDBJ whole genome shotgun (WGS) entry which is preliminary data.</text>
</comment>
<dbReference type="Proteomes" id="UP000324222">
    <property type="component" value="Unassembled WGS sequence"/>
</dbReference>
<sequence>MSELGVTCVVNATTELPNAPLQGVRVVAVRVADDPSADLASHLAAAADTIHQELCGGGRVLVHCVAGVSRSPALVLAYLVRHGGMTLREAFLHVRAARPSARPNSGFFSQLIEFEREERGCGSVVLHLTPGGWVPDVCLEEAAAMQDKSCLAALSDRRGLQRVYA</sequence>
<dbReference type="GO" id="GO:0005737">
    <property type="term" value="C:cytoplasm"/>
    <property type="evidence" value="ECO:0007669"/>
    <property type="project" value="TreeGrafter"/>
</dbReference>
<dbReference type="SMART" id="SM00195">
    <property type="entry name" value="DSPc"/>
    <property type="match status" value="1"/>
</dbReference>
<dbReference type="SUPFAM" id="SSF52799">
    <property type="entry name" value="(Phosphotyrosine protein) phosphatases II"/>
    <property type="match status" value="1"/>
</dbReference>
<protein>
    <submittedName>
        <fullName evidence="6">Dual specificity protein phosphatase 14</fullName>
    </submittedName>
</protein>
<gene>
    <name evidence="6" type="primary">DUSP14</name>
    <name evidence="6" type="ORF">E2C01_063424</name>
</gene>
<dbReference type="InterPro" id="IPR020422">
    <property type="entry name" value="TYR_PHOSPHATASE_DUAL_dom"/>
</dbReference>
<evidence type="ECO:0000313" key="7">
    <source>
        <dbReference type="Proteomes" id="UP000324222"/>
    </source>
</evidence>
<reference evidence="6 7" key="1">
    <citation type="submission" date="2019-05" db="EMBL/GenBank/DDBJ databases">
        <title>Another draft genome of Portunus trituberculatus and its Hox gene families provides insights of decapod evolution.</title>
        <authorList>
            <person name="Jeong J.-H."/>
            <person name="Song I."/>
            <person name="Kim S."/>
            <person name="Choi T."/>
            <person name="Kim D."/>
            <person name="Ryu S."/>
            <person name="Kim W."/>
        </authorList>
    </citation>
    <scope>NUCLEOTIDE SEQUENCE [LARGE SCALE GENOMIC DNA]</scope>
    <source>
        <tissue evidence="6">Muscle</tissue>
    </source>
</reference>
<evidence type="ECO:0000259" key="5">
    <source>
        <dbReference type="PROSITE" id="PS50056"/>
    </source>
</evidence>
<dbReference type="InterPro" id="IPR016130">
    <property type="entry name" value="Tyr_Pase_AS"/>
</dbReference>
<dbReference type="PROSITE" id="PS00383">
    <property type="entry name" value="TYR_PHOSPHATASE_1"/>
    <property type="match status" value="1"/>
</dbReference>
<evidence type="ECO:0000313" key="6">
    <source>
        <dbReference type="EMBL" id="MPC69208.1"/>
    </source>
</evidence>
<feature type="domain" description="Tyrosine-protein phosphatase" evidence="4">
    <location>
        <begin position="1"/>
        <end position="120"/>
    </location>
</feature>
<feature type="domain" description="Tyrosine specific protein phosphatases" evidence="5">
    <location>
        <begin position="41"/>
        <end position="101"/>
    </location>
</feature>
<dbReference type="AlphaFoldDB" id="A0A5B7HKF1"/>
<dbReference type="GO" id="GO:0004721">
    <property type="term" value="F:phosphoprotein phosphatase activity"/>
    <property type="evidence" value="ECO:0007669"/>
    <property type="project" value="UniProtKB-KW"/>
</dbReference>
<dbReference type="CDD" id="cd14514">
    <property type="entry name" value="DUSP14-like"/>
    <property type="match status" value="1"/>
</dbReference>
<keyword evidence="2" id="KW-0378">Hydrolase</keyword>
<accession>A0A5B7HKF1</accession>
<organism evidence="6 7">
    <name type="scientific">Portunus trituberculatus</name>
    <name type="common">Swimming crab</name>
    <name type="synonym">Neptunus trituberculatus</name>
    <dbReference type="NCBI Taxonomy" id="210409"/>
    <lineage>
        <taxon>Eukaryota</taxon>
        <taxon>Metazoa</taxon>
        <taxon>Ecdysozoa</taxon>
        <taxon>Arthropoda</taxon>
        <taxon>Crustacea</taxon>
        <taxon>Multicrustacea</taxon>
        <taxon>Malacostraca</taxon>
        <taxon>Eumalacostraca</taxon>
        <taxon>Eucarida</taxon>
        <taxon>Decapoda</taxon>
        <taxon>Pleocyemata</taxon>
        <taxon>Brachyura</taxon>
        <taxon>Eubrachyura</taxon>
        <taxon>Portunoidea</taxon>
        <taxon>Portunidae</taxon>
        <taxon>Portuninae</taxon>
        <taxon>Portunus</taxon>
    </lineage>
</organism>
<dbReference type="InterPro" id="IPR052103">
    <property type="entry name" value="Dual_spec_Phospatases"/>
</dbReference>
<dbReference type="Pfam" id="PF00782">
    <property type="entry name" value="DSPc"/>
    <property type="match status" value="1"/>
</dbReference>
<dbReference type="PANTHER" id="PTHR45961:SF6">
    <property type="entry name" value="IP21249P"/>
    <property type="match status" value="1"/>
</dbReference>
<dbReference type="OrthoDB" id="285418at2759"/>
<evidence type="ECO:0000256" key="2">
    <source>
        <dbReference type="ARBA" id="ARBA00022801"/>
    </source>
</evidence>
<name>A0A5B7HKF1_PORTR</name>
<evidence type="ECO:0000259" key="4">
    <source>
        <dbReference type="PROSITE" id="PS50054"/>
    </source>
</evidence>
<evidence type="ECO:0000256" key="3">
    <source>
        <dbReference type="ARBA" id="ARBA00022912"/>
    </source>
</evidence>
<dbReference type="InterPro" id="IPR000340">
    <property type="entry name" value="Dual-sp_phosphatase_cat-dom"/>
</dbReference>
<proteinExistence type="inferred from homology"/>
<dbReference type="PROSITE" id="PS50054">
    <property type="entry name" value="TYR_PHOSPHATASE_DUAL"/>
    <property type="match status" value="1"/>
</dbReference>